<dbReference type="PANTHER" id="PTHR41774">
    <property type="match status" value="1"/>
</dbReference>
<dbReference type="Proteomes" id="UP000054321">
    <property type="component" value="Unassembled WGS sequence"/>
</dbReference>
<dbReference type="PANTHER" id="PTHR41774:SF1">
    <property type="entry name" value="NGG1P INTERACTING FACTOR NIF3"/>
    <property type="match status" value="1"/>
</dbReference>
<dbReference type="Gene3D" id="3.30.70.120">
    <property type="match status" value="1"/>
</dbReference>
<gene>
    <name evidence="2" type="ORF">OIDMADRAFT_125727</name>
</gene>
<dbReference type="HOGENOM" id="CLU_3147253_0_0_1"/>
<dbReference type="OrthoDB" id="15981at2759"/>
<dbReference type="InterPro" id="IPR015867">
    <property type="entry name" value="N-reg_PII/ATP_PRibTrfase_C"/>
</dbReference>
<name>A0A0C3GUB2_OIDMZ</name>
<reference evidence="2 3" key="1">
    <citation type="submission" date="2014-04" db="EMBL/GenBank/DDBJ databases">
        <authorList>
            <consortium name="DOE Joint Genome Institute"/>
            <person name="Kuo A."/>
            <person name="Martino E."/>
            <person name="Perotto S."/>
            <person name="Kohler A."/>
            <person name="Nagy L.G."/>
            <person name="Floudas D."/>
            <person name="Copeland A."/>
            <person name="Barry K.W."/>
            <person name="Cichocki N."/>
            <person name="Veneault-Fourrey C."/>
            <person name="LaButti K."/>
            <person name="Lindquist E.A."/>
            <person name="Lipzen A."/>
            <person name="Lundell T."/>
            <person name="Morin E."/>
            <person name="Murat C."/>
            <person name="Sun H."/>
            <person name="Tunlid A."/>
            <person name="Henrissat B."/>
            <person name="Grigoriev I.V."/>
            <person name="Hibbett D.S."/>
            <person name="Martin F."/>
            <person name="Nordberg H.P."/>
            <person name="Cantor M.N."/>
            <person name="Hua S.X."/>
        </authorList>
    </citation>
    <scope>NUCLEOTIDE SEQUENCE [LARGE SCALE GENOMIC DNA]</scope>
    <source>
        <strain evidence="2 3">Zn</strain>
    </source>
</reference>
<dbReference type="EMBL" id="KN832878">
    <property type="protein sequence ID" value="KIM99595.1"/>
    <property type="molecule type" value="Genomic_DNA"/>
</dbReference>
<protein>
    <recommendedName>
        <fullName evidence="1">ATP phosphoribosyltransferase</fullName>
    </recommendedName>
</protein>
<organism evidence="2 3">
    <name type="scientific">Oidiodendron maius (strain Zn)</name>
    <dbReference type="NCBI Taxonomy" id="913774"/>
    <lineage>
        <taxon>Eukaryota</taxon>
        <taxon>Fungi</taxon>
        <taxon>Dikarya</taxon>
        <taxon>Ascomycota</taxon>
        <taxon>Pezizomycotina</taxon>
        <taxon>Leotiomycetes</taxon>
        <taxon>Leotiomycetes incertae sedis</taxon>
        <taxon>Myxotrichaceae</taxon>
        <taxon>Oidiodendron</taxon>
    </lineage>
</organism>
<sequence length="49" mass="5634">TVRALEKVPESRIETLCVREDIARKTVEALKKGHPYEELAYHVLRIEGS</sequence>
<proteinExistence type="predicted"/>
<evidence type="ECO:0000256" key="1">
    <source>
        <dbReference type="ARBA" id="ARBA00020998"/>
    </source>
</evidence>
<accession>A0A0C3GUB2</accession>
<dbReference type="InParanoid" id="A0A0C3GUB2"/>
<evidence type="ECO:0000313" key="3">
    <source>
        <dbReference type="Proteomes" id="UP000054321"/>
    </source>
</evidence>
<dbReference type="AlphaFoldDB" id="A0A0C3GUB2"/>
<evidence type="ECO:0000313" key="2">
    <source>
        <dbReference type="EMBL" id="KIM99595.1"/>
    </source>
</evidence>
<keyword evidence="3" id="KW-1185">Reference proteome</keyword>
<feature type="non-terminal residue" evidence="2">
    <location>
        <position position="1"/>
    </location>
</feature>
<reference evidence="3" key="2">
    <citation type="submission" date="2015-01" db="EMBL/GenBank/DDBJ databases">
        <title>Evolutionary Origins and Diversification of the Mycorrhizal Mutualists.</title>
        <authorList>
            <consortium name="DOE Joint Genome Institute"/>
            <consortium name="Mycorrhizal Genomics Consortium"/>
            <person name="Kohler A."/>
            <person name="Kuo A."/>
            <person name="Nagy L.G."/>
            <person name="Floudas D."/>
            <person name="Copeland A."/>
            <person name="Barry K.W."/>
            <person name="Cichocki N."/>
            <person name="Veneault-Fourrey C."/>
            <person name="LaButti K."/>
            <person name="Lindquist E.A."/>
            <person name="Lipzen A."/>
            <person name="Lundell T."/>
            <person name="Morin E."/>
            <person name="Murat C."/>
            <person name="Riley R."/>
            <person name="Ohm R."/>
            <person name="Sun H."/>
            <person name="Tunlid A."/>
            <person name="Henrissat B."/>
            <person name="Grigoriev I.V."/>
            <person name="Hibbett D.S."/>
            <person name="Martin F."/>
        </authorList>
    </citation>
    <scope>NUCLEOTIDE SEQUENCE [LARGE SCALE GENOMIC DNA]</scope>
    <source>
        <strain evidence="3">Zn</strain>
    </source>
</reference>